<dbReference type="RefSeq" id="WP_379849035.1">
    <property type="nucleotide sequence ID" value="NZ_JBHSMA010000009.1"/>
</dbReference>
<dbReference type="Pfam" id="PF18962">
    <property type="entry name" value="Por_Secre_tail"/>
    <property type="match status" value="1"/>
</dbReference>
<feature type="signal peptide" evidence="1">
    <location>
        <begin position="1"/>
        <end position="20"/>
    </location>
</feature>
<evidence type="ECO:0000259" key="2">
    <source>
        <dbReference type="Pfam" id="PF18962"/>
    </source>
</evidence>
<gene>
    <name evidence="3" type="ORF">ACFPMF_21835</name>
</gene>
<organism evidence="3 4">
    <name type="scientific">Larkinella bovis</name>
    <dbReference type="NCBI Taxonomy" id="683041"/>
    <lineage>
        <taxon>Bacteria</taxon>
        <taxon>Pseudomonadati</taxon>
        <taxon>Bacteroidota</taxon>
        <taxon>Cytophagia</taxon>
        <taxon>Cytophagales</taxon>
        <taxon>Spirosomataceae</taxon>
        <taxon>Larkinella</taxon>
    </lineage>
</organism>
<keyword evidence="4" id="KW-1185">Reference proteome</keyword>
<evidence type="ECO:0000313" key="4">
    <source>
        <dbReference type="Proteomes" id="UP001596106"/>
    </source>
</evidence>
<sequence length="125" mass="13465">MKTALASALLALFVSLSSFADHGMAPFQSSVVAFPSTMKLDVVVQKPVGSNVTIRLIDHLGSIQATQKLTRHENALRTRFDISDLADGIYQVVVTDGTTTQTQEIHIQTTAPTPIPAPYRTISVS</sequence>
<name>A0ABW0IHD8_9BACT</name>
<evidence type="ECO:0000313" key="3">
    <source>
        <dbReference type="EMBL" id="MFC5411980.1"/>
    </source>
</evidence>
<dbReference type="NCBIfam" id="TIGR04183">
    <property type="entry name" value="Por_Secre_tail"/>
    <property type="match status" value="1"/>
</dbReference>
<dbReference type="EMBL" id="JBHSMA010000009">
    <property type="protein sequence ID" value="MFC5411980.1"/>
    <property type="molecule type" value="Genomic_DNA"/>
</dbReference>
<protein>
    <submittedName>
        <fullName evidence="3">T9SS type A sorting domain-containing protein</fullName>
    </submittedName>
</protein>
<proteinExistence type="predicted"/>
<dbReference type="Proteomes" id="UP001596106">
    <property type="component" value="Unassembled WGS sequence"/>
</dbReference>
<accession>A0ABW0IHD8</accession>
<dbReference type="InterPro" id="IPR026444">
    <property type="entry name" value="Secre_tail"/>
</dbReference>
<feature type="chain" id="PRO_5045888971" evidence="1">
    <location>
        <begin position="21"/>
        <end position="125"/>
    </location>
</feature>
<evidence type="ECO:0000256" key="1">
    <source>
        <dbReference type="SAM" id="SignalP"/>
    </source>
</evidence>
<reference evidence="4" key="1">
    <citation type="journal article" date="2019" name="Int. J. Syst. Evol. Microbiol.">
        <title>The Global Catalogue of Microorganisms (GCM) 10K type strain sequencing project: providing services to taxonomists for standard genome sequencing and annotation.</title>
        <authorList>
            <consortium name="The Broad Institute Genomics Platform"/>
            <consortium name="The Broad Institute Genome Sequencing Center for Infectious Disease"/>
            <person name="Wu L."/>
            <person name="Ma J."/>
        </authorList>
    </citation>
    <scope>NUCLEOTIDE SEQUENCE [LARGE SCALE GENOMIC DNA]</scope>
    <source>
        <strain evidence="4">CCUG 55250</strain>
    </source>
</reference>
<keyword evidence="1" id="KW-0732">Signal</keyword>
<feature type="domain" description="Secretion system C-terminal sorting" evidence="2">
    <location>
        <begin position="35"/>
        <end position="106"/>
    </location>
</feature>
<comment type="caution">
    <text evidence="3">The sequence shown here is derived from an EMBL/GenBank/DDBJ whole genome shotgun (WGS) entry which is preliminary data.</text>
</comment>